<accession>A0A9P8ARV1</accession>
<feature type="compositionally biased region" description="Low complexity" evidence="1">
    <location>
        <begin position="1"/>
        <end position="12"/>
    </location>
</feature>
<dbReference type="Gene3D" id="2.30.30.40">
    <property type="entry name" value="SH3 Domains"/>
    <property type="match status" value="1"/>
</dbReference>
<evidence type="ECO:0008006" key="4">
    <source>
        <dbReference type="Google" id="ProtNLM"/>
    </source>
</evidence>
<dbReference type="RefSeq" id="XP_043039094.1">
    <property type="nucleotide sequence ID" value="XM_043183278.1"/>
</dbReference>
<feature type="region of interest" description="Disordered" evidence="1">
    <location>
        <begin position="1"/>
        <end position="44"/>
    </location>
</feature>
<dbReference type="InterPro" id="IPR036028">
    <property type="entry name" value="SH3-like_dom_sf"/>
</dbReference>
<evidence type="ECO:0000313" key="2">
    <source>
        <dbReference type="EMBL" id="KAG7445594.1"/>
    </source>
</evidence>
<comment type="caution">
    <text evidence="2">The sequence shown here is derived from an EMBL/GenBank/DDBJ whole genome shotgun (WGS) entry which is preliminary data.</text>
</comment>
<dbReference type="Proteomes" id="UP000812287">
    <property type="component" value="Unassembled WGS sequence"/>
</dbReference>
<dbReference type="OrthoDB" id="5340910at2759"/>
<keyword evidence="3" id="KW-1185">Reference proteome</keyword>
<name>A0A9P8ARV1_9AGAR</name>
<dbReference type="AlphaFoldDB" id="A0A9P8ARV1"/>
<evidence type="ECO:0000313" key="3">
    <source>
        <dbReference type="Proteomes" id="UP000812287"/>
    </source>
</evidence>
<proteinExistence type="predicted"/>
<sequence>MFVVPQSSQESSSETRPRRDSSVLGSSCEANPFVDPPADHPPPISFSDVEIIRRPFSPTLHDEMSVSAGDRVHVVRMFDDGWALVEKVLAGSPSHDGKGKQVLPQAGLIPIDCLREIWQPLEAFLQDNDVSRYSGTGVAI</sequence>
<protein>
    <recommendedName>
        <fullName evidence="4">SH3 domain-containing protein</fullName>
    </recommendedName>
</protein>
<gene>
    <name evidence="2" type="ORF">BT62DRAFT_896801</name>
</gene>
<organism evidence="2 3">
    <name type="scientific">Guyanagaster necrorhizus</name>
    <dbReference type="NCBI Taxonomy" id="856835"/>
    <lineage>
        <taxon>Eukaryota</taxon>
        <taxon>Fungi</taxon>
        <taxon>Dikarya</taxon>
        <taxon>Basidiomycota</taxon>
        <taxon>Agaricomycotina</taxon>
        <taxon>Agaricomycetes</taxon>
        <taxon>Agaricomycetidae</taxon>
        <taxon>Agaricales</taxon>
        <taxon>Marasmiineae</taxon>
        <taxon>Physalacriaceae</taxon>
        <taxon>Guyanagaster</taxon>
    </lineage>
</organism>
<dbReference type="SUPFAM" id="SSF50044">
    <property type="entry name" value="SH3-domain"/>
    <property type="match status" value="1"/>
</dbReference>
<dbReference type="EMBL" id="MU250536">
    <property type="protein sequence ID" value="KAG7445594.1"/>
    <property type="molecule type" value="Genomic_DNA"/>
</dbReference>
<reference evidence="2" key="1">
    <citation type="submission" date="2020-11" db="EMBL/GenBank/DDBJ databases">
        <title>Adaptations for nitrogen fixation in a non-lichenized fungal sporocarp promotes dispersal by wood-feeding termites.</title>
        <authorList>
            <consortium name="DOE Joint Genome Institute"/>
            <person name="Koch R.A."/>
            <person name="Yoon G."/>
            <person name="Arayal U."/>
            <person name="Lail K."/>
            <person name="Amirebrahimi M."/>
            <person name="Labutti K."/>
            <person name="Lipzen A."/>
            <person name="Riley R."/>
            <person name="Barry K."/>
            <person name="Henrissat B."/>
            <person name="Grigoriev I.V."/>
            <person name="Herr J.R."/>
            <person name="Aime M.C."/>
        </authorList>
    </citation>
    <scope>NUCLEOTIDE SEQUENCE</scope>
    <source>
        <strain evidence="2">MCA 3950</strain>
    </source>
</reference>
<evidence type="ECO:0000256" key="1">
    <source>
        <dbReference type="SAM" id="MobiDB-lite"/>
    </source>
</evidence>
<dbReference type="GeneID" id="66105575"/>